<feature type="region of interest" description="Disordered" evidence="1">
    <location>
        <begin position="1"/>
        <end position="37"/>
    </location>
</feature>
<evidence type="ECO:0000313" key="3">
    <source>
        <dbReference type="Proteomes" id="UP001189429"/>
    </source>
</evidence>
<evidence type="ECO:0000256" key="1">
    <source>
        <dbReference type="SAM" id="MobiDB-lite"/>
    </source>
</evidence>
<proteinExistence type="predicted"/>
<feature type="non-terminal residue" evidence="2">
    <location>
        <position position="1"/>
    </location>
</feature>
<accession>A0ABN9UC00</accession>
<feature type="region of interest" description="Disordered" evidence="1">
    <location>
        <begin position="67"/>
        <end position="108"/>
    </location>
</feature>
<gene>
    <name evidence="2" type="ORF">PCOR1329_LOCUS46624</name>
</gene>
<feature type="non-terminal residue" evidence="2">
    <location>
        <position position="108"/>
    </location>
</feature>
<evidence type="ECO:0000313" key="2">
    <source>
        <dbReference type="EMBL" id="CAK0856168.1"/>
    </source>
</evidence>
<sequence>VRGPPCESGRGEATLERAASAPGLHPPRGRVSGAAAMGAPLGGHVAAAEARPPRPRRQVALGGVEARGHGSLLPLPDGPGRVLAAEDAPRHRGRRLSQSPASPSALQG</sequence>
<dbReference type="Proteomes" id="UP001189429">
    <property type="component" value="Unassembled WGS sequence"/>
</dbReference>
<dbReference type="EMBL" id="CAUYUJ010015612">
    <property type="protein sequence ID" value="CAK0856168.1"/>
    <property type="molecule type" value="Genomic_DNA"/>
</dbReference>
<name>A0ABN9UC00_9DINO</name>
<reference evidence="2" key="1">
    <citation type="submission" date="2023-10" db="EMBL/GenBank/DDBJ databases">
        <authorList>
            <person name="Chen Y."/>
            <person name="Shah S."/>
            <person name="Dougan E. K."/>
            <person name="Thang M."/>
            <person name="Chan C."/>
        </authorList>
    </citation>
    <scope>NUCLEOTIDE SEQUENCE [LARGE SCALE GENOMIC DNA]</scope>
</reference>
<feature type="compositionally biased region" description="Polar residues" evidence="1">
    <location>
        <begin position="96"/>
        <end position="108"/>
    </location>
</feature>
<protein>
    <submittedName>
        <fullName evidence="2">Uncharacterized protein</fullName>
    </submittedName>
</protein>
<keyword evidence="3" id="KW-1185">Reference proteome</keyword>
<comment type="caution">
    <text evidence="2">The sequence shown here is derived from an EMBL/GenBank/DDBJ whole genome shotgun (WGS) entry which is preliminary data.</text>
</comment>
<organism evidence="2 3">
    <name type="scientific">Prorocentrum cordatum</name>
    <dbReference type="NCBI Taxonomy" id="2364126"/>
    <lineage>
        <taxon>Eukaryota</taxon>
        <taxon>Sar</taxon>
        <taxon>Alveolata</taxon>
        <taxon>Dinophyceae</taxon>
        <taxon>Prorocentrales</taxon>
        <taxon>Prorocentraceae</taxon>
        <taxon>Prorocentrum</taxon>
    </lineage>
</organism>